<comment type="subcellular location">
    <subcellularLocation>
        <location evidence="1">Cell membrane</location>
        <topology evidence="1">Multi-pass membrane protein</topology>
    </subcellularLocation>
</comment>
<keyword evidence="5" id="KW-0547">Nucleotide-binding</keyword>
<dbReference type="Gene3D" id="3.40.50.300">
    <property type="entry name" value="P-loop containing nucleotide triphosphate hydrolases"/>
    <property type="match status" value="1"/>
</dbReference>
<dbReference type="SUPFAM" id="SSF52540">
    <property type="entry name" value="P-loop containing nucleoside triphosphate hydrolases"/>
    <property type="match status" value="1"/>
</dbReference>
<keyword evidence="6" id="KW-0645">Protease</keyword>
<keyword evidence="7 13" id="KW-0067">ATP-binding</keyword>
<keyword evidence="6" id="KW-0378">Hydrolase</keyword>
<evidence type="ECO:0000256" key="10">
    <source>
        <dbReference type="SAM" id="Phobius"/>
    </source>
</evidence>
<proteinExistence type="predicted"/>
<name>A0A1W1UFS6_DESTI</name>
<dbReference type="AlphaFoldDB" id="A0A1W1UFS6"/>
<keyword evidence="14" id="KW-1185">Reference proteome</keyword>
<dbReference type="PANTHER" id="PTHR24221">
    <property type="entry name" value="ATP-BINDING CASSETTE SUB-FAMILY B"/>
    <property type="match status" value="1"/>
</dbReference>
<feature type="transmembrane region" description="Helical" evidence="10">
    <location>
        <begin position="50"/>
        <end position="71"/>
    </location>
</feature>
<dbReference type="GO" id="GO:0005524">
    <property type="term" value="F:ATP binding"/>
    <property type="evidence" value="ECO:0007669"/>
    <property type="project" value="UniProtKB-KW"/>
</dbReference>
<dbReference type="GO" id="GO:0140359">
    <property type="term" value="F:ABC-type transporter activity"/>
    <property type="evidence" value="ECO:0007669"/>
    <property type="project" value="InterPro"/>
</dbReference>
<dbReference type="CDD" id="cd18584">
    <property type="entry name" value="ABC_6TM_AarD_CydD"/>
    <property type="match status" value="1"/>
</dbReference>
<feature type="transmembrane region" description="Helical" evidence="10">
    <location>
        <begin position="16"/>
        <end position="38"/>
    </location>
</feature>
<dbReference type="GO" id="GO:0008234">
    <property type="term" value="F:cysteine-type peptidase activity"/>
    <property type="evidence" value="ECO:0007669"/>
    <property type="project" value="UniProtKB-KW"/>
</dbReference>
<keyword evidence="6" id="KW-0788">Thiol protease</keyword>
<keyword evidence="4 10" id="KW-0812">Transmembrane</keyword>
<accession>A0A1W1UFS6</accession>
<evidence type="ECO:0000256" key="1">
    <source>
        <dbReference type="ARBA" id="ARBA00004651"/>
    </source>
</evidence>
<keyword evidence="8 10" id="KW-1133">Transmembrane helix</keyword>
<evidence type="ECO:0000313" key="14">
    <source>
        <dbReference type="Proteomes" id="UP000192731"/>
    </source>
</evidence>
<gene>
    <name evidence="13" type="ORF">SAMN00017405_0813</name>
</gene>
<dbReference type="InterPro" id="IPR003593">
    <property type="entry name" value="AAA+_ATPase"/>
</dbReference>
<dbReference type="Pfam" id="PF00005">
    <property type="entry name" value="ABC_tran"/>
    <property type="match status" value="1"/>
</dbReference>
<dbReference type="InterPro" id="IPR014216">
    <property type="entry name" value="ABC_transptr_CydD"/>
</dbReference>
<dbReference type="InterPro" id="IPR027417">
    <property type="entry name" value="P-loop_NTPase"/>
</dbReference>
<evidence type="ECO:0000313" key="13">
    <source>
        <dbReference type="EMBL" id="SMB79920.1"/>
    </source>
</evidence>
<keyword evidence="3" id="KW-1003">Cell membrane</keyword>
<dbReference type="Proteomes" id="UP000192731">
    <property type="component" value="Unassembled WGS sequence"/>
</dbReference>
<dbReference type="GO" id="GO:0042883">
    <property type="term" value="P:cysteine transport"/>
    <property type="evidence" value="ECO:0007669"/>
    <property type="project" value="InterPro"/>
</dbReference>
<organism evidence="13 14">
    <name type="scientific">Desulfonispora thiosulfatigenes DSM 11270</name>
    <dbReference type="NCBI Taxonomy" id="656914"/>
    <lineage>
        <taxon>Bacteria</taxon>
        <taxon>Bacillati</taxon>
        <taxon>Bacillota</taxon>
        <taxon>Clostridia</taxon>
        <taxon>Eubacteriales</taxon>
        <taxon>Peptococcaceae</taxon>
        <taxon>Desulfonispora</taxon>
    </lineage>
</organism>
<reference evidence="13 14" key="1">
    <citation type="submission" date="2017-04" db="EMBL/GenBank/DDBJ databases">
        <authorList>
            <person name="Afonso C.L."/>
            <person name="Miller P.J."/>
            <person name="Scott M.A."/>
            <person name="Spackman E."/>
            <person name="Goraichik I."/>
            <person name="Dimitrov K.M."/>
            <person name="Suarez D.L."/>
            <person name="Swayne D.E."/>
        </authorList>
    </citation>
    <scope>NUCLEOTIDE SEQUENCE [LARGE SCALE GENOMIC DNA]</scope>
    <source>
        <strain evidence="13 14">DSM 11270</strain>
    </source>
</reference>
<feature type="transmembrane region" description="Helical" evidence="10">
    <location>
        <begin position="238"/>
        <end position="258"/>
    </location>
</feature>
<dbReference type="RefSeq" id="WP_084051919.1">
    <property type="nucleotide sequence ID" value="NZ_FWWT01000005.1"/>
</dbReference>
<dbReference type="GO" id="GO:0005886">
    <property type="term" value="C:plasma membrane"/>
    <property type="evidence" value="ECO:0007669"/>
    <property type="project" value="UniProtKB-SubCell"/>
</dbReference>
<dbReference type="FunFam" id="3.40.50.300:FF:000299">
    <property type="entry name" value="ABC transporter ATP-binding protein/permease"/>
    <property type="match status" value="1"/>
</dbReference>
<keyword evidence="2" id="KW-0813">Transport</keyword>
<dbReference type="STRING" id="656914.SAMN00017405_0813"/>
<feature type="transmembrane region" description="Helical" evidence="10">
    <location>
        <begin position="156"/>
        <end position="176"/>
    </location>
</feature>
<evidence type="ECO:0000256" key="3">
    <source>
        <dbReference type="ARBA" id="ARBA00022475"/>
    </source>
</evidence>
<dbReference type="InterPro" id="IPR036640">
    <property type="entry name" value="ABC1_TM_sf"/>
</dbReference>
<sequence>MINRNLISEIQKTPRLFFVSVFLSVFSAFLLLWEYWLIAKIIQNAFLDNIGIKVLKPIFIQAVVVLTLRMITDYFDDLYAQKLVGVIQKNVRSRIIQKVALLGPSYMEKKQSGAMLSMLLDGVDTLETYFRSYLPQLIKSLLIPTLFLLVVSPLDYIASVIFFLTLPLIPFFMILIGKWTKNASERQWRLITQLSGYLQDVLRGLETLVVLGRSEEQGNKIEAISEAYRVSTLRVQRWAFISSLALELIATISIALVAVSLGLRLVSGEMNYQIALFTLLLAPEYYKPMRSLGSYFHVSLDAEAAATDIYAFLNVSEELTLKIKDESFSFSDLTFENVSYRYPETKVYAVQDINFRLKAGESLAMVGQSGSGKSTIMQLALGLIKPTKGRILINGKDMHDGQIGHWQSRISYVPQKPYLFGMSISENIAMEANLDQTKKKRIEKLAQETGLSESILNCPQGLDTLVGQGGIELSGGQQELLYLTRAFYEAREILFLDEVTDNLDIISEQNVINALNNLLRKKTSLIIAHRLTTVEQVDRILVFHEGHLVEQGKPGQLKAQKNYYYNLVKGENS</sequence>
<dbReference type="InterPro" id="IPR003439">
    <property type="entry name" value="ABC_transporter-like_ATP-bd"/>
</dbReference>
<dbReference type="NCBIfam" id="TIGR02857">
    <property type="entry name" value="CydD"/>
    <property type="match status" value="1"/>
</dbReference>
<dbReference type="SMART" id="SM00382">
    <property type="entry name" value="AAA"/>
    <property type="match status" value="1"/>
</dbReference>
<dbReference type="Pfam" id="PF00664">
    <property type="entry name" value="ABC_membrane"/>
    <property type="match status" value="1"/>
</dbReference>
<evidence type="ECO:0000256" key="8">
    <source>
        <dbReference type="ARBA" id="ARBA00022989"/>
    </source>
</evidence>
<evidence type="ECO:0000256" key="6">
    <source>
        <dbReference type="ARBA" id="ARBA00022807"/>
    </source>
</evidence>
<dbReference type="Gene3D" id="1.20.1560.10">
    <property type="entry name" value="ABC transporter type 1, transmembrane domain"/>
    <property type="match status" value="1"/>
</dbReference>
<evidence type="ECO:0000256" key="5">
    <source>
        <dbReference type="ARBA" id="ARBA00022741"/>
    </source>
</evidence>
<dbReference type="SUPFAM" id="SSF90123">
    <property type="entry name" value="ABC transporter transmembrane region"/>
    <property type="match status" value="1"/>
</dbReference>
<evidence type="ECO:0000256" key="4">
    <source>
        <dbReference type="ARBA" id="ARBA00022692"/>
    </source>
</evidence>
<feature type="domain" description="ABC transporter" evidence="11">
    <location>
        <begin position="333"/>
        <end position="570"/>
    </location>
</feature>
<dbReference type="GO" id="GO:0016887">
    <property type="term" value="F:ATP hydrolysis activity"/>
    <property type="evidence" value="ECO:0007669"/>
    <property type="project" value="InterPro"/>
</dbReference>
<dbReference type="OrthoDB" id="9771903at2"/>
<dbReference type="PANTHER" id="PTHR24221:SF590">
    <property type="entry name" value="COMPONENT LINKED WITH THE ASSEMBLY OF CYTOCHROME' TRANSPORT TRANSMEMBRANE ATP-BINDING PROTEIN ABC TRANSPORTER CYDD-RELATED"/>
    <property type="match status" value="1"/>
</dbReference>
<dbReference type="PROSITE" id="PS50893">
    <property type="entry name" value="ABC_TRANSPORTER_2"/>
    <property type="match status" value="1"/>
</dbReference>
<dbReference type="InterPro" id="IPR011527">
    <property type="entry name" value="ABC1_TM_dom"/>
</dbReference>
<keyword evidence="9 10" id="KW-0472">Membrane</keyword>
<dbReference type="InterPro" id="IPR039421">
    <property type="entry name" value="Type_1_exporter"/>
</dbReference>
<evidence type="ECO:0000256" key="2">
    <source>
        <dbReference type="ARBA" id="ARBA00022448"/>
    </source>
</evidence>
<dbReference type="EMBL" id="FWWT01000005">
    <property type="protein sequence ID" value="SMB79920.1"/>
    <property type="molecule type" value="Genomic_DNA"/>
</dbReference>
<evidence type="ECO:0000259" key="11">
    <source>
        <dbReference type="PROSITE" id="PS50893"/>
    </source>
</evidence>
<evidence type="ECO:0000259" key="12">
    <source>
        <dbReference type="PROSITE" id="PS50929"/>
    </source>
</evidence>
<feature type="domain" description="ABC transmembrane type-1" evidence="12">
    <location>
        <begin position="18"/>
        <end position="301"/>
    </location>
</feature>
<evidence type="ECO:0000256" key="9">
    <source>
        <dbReference type="ARBA" id="ARBA00023136"/>
    </source>
</evidence>
<protein>
    <submittedName>
        <fullName evidence="13">ATP-binding cassette, subfamily C, CydD</fullName>
    </submittedName>
</protein>
<dbReference type="PROSITE" id="PS50929">
    <property type="entry name" value="ABC_TM1F"/>
    <property type="match status" value="1"/>
</dbReference>
<evidence type="ECO:0000256" key="7">
    <source>
        <dbReference type="ARBA" id="ARBA00022840"/>
    </source>
</evidence>